<evidence type="ECO:0000313" key="4">
    <source>
        <dbReference type="Proteomes" id="UP000246702"/>
    </source>
</evidence>
<protein>
    <submittedName>
        <fullName evidence="3">WD repeat protein</fullName>
    </submittedName>
</protein>
<dbReference type="AlphaFoldDB" id="A0A317WKU4"/>
<dbReference type="GO" id="GO:0031932">
    <property type="term" value="C:TORC2 complex"/>
    <property type="evidence" value="ECO:0007669"/>
    <property type="project" value="InterPro"/>
</dbReference>
<sequence length="1095" mass="122054">MSRISTPQGPEDLSVIEEAQVLLSHFMRNSSRETRGSPAGNRSDQDSTSGECAGPEKSLWKNARKHDRLTRTPIESRSPSIADGKRRPISSALRTPDSLNPSEQNKRNTPSSPGGGGGREIPGARRSRRTRTGPTNYYDKTNYLGFGSDEDVSDSHAKSSPTTSRQTRFSSNTPASKPSSCINDRNGKSRVIYSSPHVQILKSPFESLDDLGILGRAYYSSARSPAEYAKKYQSSPPSADEILHVDFDQTEMSAILELFSFFGFQPPESLDVALSDQIIQIASIYETPRNISKKIWRICELAQILSDNRVEGVDDSHTWLSTSKQDQKDKNKRQTRRLVRKTLGLSKSKYHDSELLCSDNKLRRLSRSLPFASILSRRRFDDINAFIDDARQGSLASSSCFIKATASNRGSVEVVRSLNKILQRRELGVRVTRQLCSTINEDFKLAKTWKGASNDVIVLAWAPDGTQFAAGATAQCDEHNLEYNRNNNLVVGDVVNNRLTELPDHWVSRPSGRAATSRTVYDDRLWMSVTSIEWWDDALFTASYDNTVKMWNTSNQNASCFRTLRHDSKVEVMARSNFEGNLLATGTRSIGLWRLADSIHSLLELPRGRSRKDRELVPTSLAWGAIKATGNILLAGMCERDDGMPQTGLLAGWHIGEASTTPMQFSPNSQNMFDIKWHPTLPIFAAATSVGHGPVNKNSKETRSFVRLYQPLSSRTCTMEFECPALDINEVNICPRNPNYVTASCTDGVTYVWDHRRPDHIIHKLRHGEPLNQVDETISREQADVGVRIALWGDRIDEFYTGASDGVLKKWDILRAPENVLVQDTAKFEEEIMCGAFSKDRSNLLIGDSAGGIHLLSPGPFSSTEGLSMDFKPASQPQMRLHRDGYGSGPESGIRTGAELLSSGKLVRHPIYGVGQGPCYDGPFAAWARPEDTPPYQIARTRLKDEVQLRQLHGVRPECRIGLDQVSQEDIKAQIKLAHIRNQQRYNNKRTREGLADPACASESFIDLVDDRHSPSPSYSHRPKRRMDDIPPASGVEVIDLTGDTDTEENPGPKADIHFAEFKTALEELGEELEEDFWWPSSGTIDANIQDVDGV</sequence>
<dbReference type="RefSeq" id="XP_025466922.1">
    <property type="nucleotide sequence ID" value="XM_025615725.1"/>
</dbReference>
<keyword evidence="4" id="KW-1185">Reference proteome</keyword>
<accession>A0A317WKU4</accession>
<dbReference type="SUPFAM" id="SSF50978">
    <property type="entry name" value="WD40 repeat-like"/>
    <property type="match status" value="1"/>
</dbReference>
<dbReference type="InterPro" id="IPR036322">
    <property type="entry name" value="WD40_repeat_dom_sf"/>
</dbReference>
<dbReference type="SMART" id="SM00320">
    <property type="entry name" value="WD40"/>
    <property type="match status" value="6"/>
</dbReference>
<dbReference type="PANTHER" id="PTHR19842">
    <property type="entry name" value="G BETA-LIKE PROTEIN GBL"/>
    <property type="match status" value="1"/>
</dbReference>
<feature type="region of interest" description="Disordered" evidence="2">
    <location>
        <begin position="1011"/>
        <end position="1037"/>
    </location>
</feature>
<proteinExistence type="inferred from homology"/>
<gene>
    <name evidence="3" type="ORF">BO94DRAFT_585924</name>
</gene>
<reference evidence="3 4" key="1">
    <citation type="submission" date="2016-12" db="EMBL/GenBank/DDBJ databases">
        <title>The genomes of Aspergillus section Nigri reveals drivers in fungal speciation.</title>
        <authorList>
            <consortium name="DOE Joint Genome Institute"/>
            <person name="Vesth T.C."/>
            <person name="Nybo J."/>
            <person name="Theobald S."/>
            <person name="Brandl J."/>
            <person name="Frisvad J.C."/>
            <person name="Nielsen K.F."/>
            <person name="Lyhne E.K."/>
            <person name="Kogle M.E."/>
            <person name="Kuo A."/>
            <person name="Riley R."/>
            <person name="Clum A."/>
            <person name="Nolan M."/>
            <person name="Lipzen A."/>
            <person name="Salamov A."/>
            <person name="Henrissat B."/>
            <person name="Wiebenga A."/>
            <person name="De Vries R.P."/>
            <person name="Grigoriev I.V."/>
            <person name="Mortensen U.H."/>
            <person name="Andersen M.R."/>
            <person name="Baker S.E."/>
        </authorList>
    </citation>
    <scope>NUCLEOTIDE SEQUENCE [LARGE SCALE GENOMIC DNA]</scope>
    <source>
        <strain evidence="3 4">CBS 115572</strain>
    </source>
</reference>
<comment type="similarity">
    <text evidence="1">Belongs to the WD repeat LST8 family.</text>
</comment>
<dbReference type="FunFam" id="2.130.10.10:FF:000969">
    <property type="entry name" value="WD repeat protein"/>
    <property type="match status" value="1"/>
</dbReference>
<evidence type="ECO:0000313" key="3">
    <source>
        <dbReference type="EMBL" id="PWY86331.1"/>
    </source>
</evidence>
<name>A0A317WKU4_9EURO</name>
<dbReference type="STRING" id="1450535.A0A317WKU4"/>
<dbReference type="PANTHER" id="PTHR19842:SF2">
    <property type="entry name" value="WD REPEAT PROTEIN (AFU_ORTHOLOGUE AFUA_5G04300)"/>
    <property type="match status" value="1"/>
</dbReference>
<evidence type="ECO:0000256" key="2">
    <source>
        <dbReference type="SAM" id="MobiDB-lite"/>
    </source>
</evidence>
<feature type="compositionally biased region" description="Polar residues" evidence="2">
    <location>
        <begin position="158"/>
        <end position="183"/>
    </location>
</feature>
<dbReference type="Gene3D" id="2.130.10.10">
    <property type="entry name" value="YVTN repeat-like/Quinoprotein amine dehydrogenase"/>
    <property type="match status" value="1"/>
</dbReference>
<feature type="compositionally biased region" description="Polar residues" evidence="2">
    <location>
        <begin position="97"/>
        <end position="109"/>
    </location>
</feature>
<feature type="compositionally biased region" description="Polar residues" evidence="2">
    <location>
        <begin position="40"/>
        <end position="50"/>
    </location>
</feature>
<dbReference type="GO" id="GO:0031929">
    <property type="term" value="P:TOR signaling"/>
    <property type="evidence" value="ECO:0007669"/>
    <property type="project" value="InterPro"/>
</dbReference>
<dbReference type="Proteomes" id="UP000246702">
    <property type="component" value="Unassembled WGS sequence"/>
</dbReference>
<dbReference type="OrthoDB" id="10248252at2759"/>
<dbReference type="GeneID" id="37117868"/>
<evidence type="ECO:0000256" key="1">
    <source>
        <dbReference type="ARBA" id="ARBA00009890"/>
    </source>
</evidence>
<dbReference type="InterPro" id="IPR037588">
    <property type="entry name" value="MLST8"/>
</dbReference>
<organism evidence="3 4">
    <name type="scientific">Aspergillus sclerotioniger CBS 115572</name>
    <dbReference type="NCBI Taxonomy" id="1450535"/>
    <lineage>
        <taxon>Eukaryota</taxon>
        <taxon>Fungi</taxon>
        <taxon>Dikarya</taxon>
        <taxon>Ascomycota</taxon>
        <taxon>Pezizomycotina</taxon>
        <taxon>Eurotiomycetes</taxon>
        <taxon>Eurotiomycetidae</taxon>
        <taxon>Eurotiales</taxon>
        <taxon>Aspergillaceae</taxon>
        <taxon>Aspergillus</taxon>
        <taxon>Aspergillus subgen. Circumdati</taxon>
    </lineage>
</organism>
<dbReference type="EMBL" id="MSFK01000015">
    <property type="protein sequence ID" value="PWY86331.1"/>
    <property type="molecule type" value="Genomic_DNA"/>
</dbReference>
<feature type="region of interest" description="Disordered" evidence="2">
    <location>
        <begin position="26"/>
        <end position="184"/>
    </location>
</feature>
<dbReference type="InterPro" id="IPR015943">
    <property type="entry name" value="WD40/YVTN_repeat-like_dom_sf"/>
</dbReference>
<dbReference type="GO" id="GO:0031931">
    <property type="term" value="C:TORC1 complex"/>
    <property type="evidence" value="ECO:0007669"/>
    <property type="project" value="InterPro"/>
</dbReference>
<dbReference type="InterPro" id="IPR001680">
    <property type="entry name" value="WD40_rpt"/>
</dbReference>
<comment type="caution">
    <text evidence="3">The sequence shown here is derived from an EMBL/GenBank/DDBJ whole genome shotgun (WGS) entry which is preliminary data.</text>
</comment>
<dbReference type="GO" id="GO:0032956">
    <property type="term" value="P:regulation of actin cytoskeleton organization"/>
    <property type="evidence" value="ECO:0007669"/>
    <property type="project" value="TreeGrafter"/>
</dbReference>